<organism evidence="2 3">
    <name type="scientific">Methylomonas rapida</name>
    <dbReference type="NCBI Taxonomy" id="2963939"/>
    <lineage>
        <taxon>Bacteria</taxon>
        <taxon>Pseudomonadati</taxon>
        <taxon>Pseudomonadota</taxon>
        <taxon>Gammaproteobacteria</taxon>
        <taxon>Methylococcales</taxon>
        <taxon>Methylococcaceae</taxon>
        <taxon>Methylomonas</taxon>
    </lineage>
</organism>
<dbReference type="Proteomes" id="UP001162780">
    <property type="component" value="Chromosome"/>
</dbReference>
<keyword evidence="1" id="KW-0732">Signal</keyword>
<evidence type="ECO:0000313" key="2">
    <source>
        <dbReference type="EMBL" id="WAR44960.1"/>
    </source>
</evidence>
<protein>
    <submittedName>
        <fullName evidence="2">Copper resistance protein NlpE</fullName>
    </submittedName>
</protein>
<feature type="chain" id="PRO_5046447801" evidence="1">
    <location>
        <begin position="31"/>
        <end position="157"/>
    </location>
</feature>
<gene>
    <name evidence="2" type="ORF">NM686_000175</name>
</gene>
<evidence type="ECO:0000313" key="3">
    <source>
        <dbReference type="Proteomes" id="UP001162780"/>
    </source>
</evidence>
<dbReference type="EMBL" id="CP113517">
    <property type="protein sequence ID" value="WAR44960.1"/>
    <property type="molecule type" value="Genomic_DNA"/>
</dbReference>
<dbReference type="Gene3D" id="2.40.128.640">
    <property type="match status" value="1"/>
</dbReference>
<reference evidence="2" key="1">
    <citation type="submission" date="2022-11" db="EMBL/GenBank/DDBJ databases">
        <title>Methylomonas rapida sp. nov., Carotenoid-Producing Obligate Methanotrophs with High Growth Characteristics and Biotechnological Potential.</title>
        <authorList>
            <person name="Tikhonova E.N."/>
            <person name="Suleimanov R.Z."/>
            <person name="Miroshnikov K."/>
            <person name="Oshkin I.Y."/>
            <person name="Belova S.E."/>
            <person name="Danilova O.V."/>
            <person name="Ashikhmin A."/>
            <person name="Konopkin A."/>
            <person name="But S.Y."/>
            <person name="Khmelenina V.N."/>
            <person name="Kuznetsov N."/>
            <person name="Pimenov N.V."/>
            <person name="Dedysh S.N."/>
        </authorList>
    </citation>
    <scope>NUCLEOTIDE SEQUENCE</scope>
    <source>
        <strain evidence="2">MP1</strain>
    </source>
</reference>
<accession>A0ABY7GKD7</accession>
<proteinExistence type="predicted"/>
<feature type="signal peptide" evidence="1">
    <location>
        <begin position="1"/>
        <end position="30"/>
    </location>
</feature>
<dbReference type="RefSeq" id="WP_255189925.1">
    <property type="nucleotide sequence ID" value="NZ_CP113517.1"/>
</dbReference>
<keyword evidence="3" id="KW-1185">Reference proteome</keyword>
<name>A0ABY7GKD7_9GAMM</name>
<evidence type="ECO:0000256" key="1">
    <source>
        <dbReference type="SAM" id="SignalP"/>
    </source>
</evidence>
<dbReference type="Pfam" id="PF04170">
    <property type="entry name" value="NlpE"/>
    <property type="match status" value="1"/>
</dbReference>
<sequence>MRFVNFAVKKQGLAAMVFCGSLLLAQAVVAETNNDHHPEQAKREWSGVYYGMLPCKDCYGIKTTLALNANNSYLKITQNTGKSLRDYVEKGKFNWDDNTHRITLIPRKGDSAQQYLVAKDQLIQLDANGNRITGKDAERYILNRTDMKNPEETHGGH</sequence>
<dbReference type="InterPro" id="IPR007298">
    <property type="entry name" value="Cu-R_lipoprotein_NlpE"/>
</dbReference>